<evidence type="ECO:0000313" key="2">
    <source>
        <dbReference type="Proteomes" id="UP000095546"/>
    </source>
</evidence>
<dbReference type="AlphaFoldDB" id="A0A174CEE0"/>
<evidence type="ECO:0000313" key="1">
    <source>
        <dbReference type="EMBL" id="CUO10085.1"/>
    </source>
</evidence>
<organism evidence="1 2">
    <name type="scientific">Mitsuokella jalaludinii</name>
    <dbReference type="NCBI Taxonomy" id="187979"/>
    <lineage>
        <taxon>Bacteria</taxon>
        <taxon>Bacillati</taxon>
        <taxon>Bacillota</taxon>
        <taxon>Negativicutes</taxon>
        <taxon>Selenomonadales</taxon>
        <taxon>Selenomonadaceae</taxon>
        <taxon>Mitsuokella</taxon>
    </lineage>
</organism>
<dbReference type="Proteomes" id="UP000095546">
    <property type="component" value="Unassembled WGS sequence"/>
</dbReference>
<proteinExistence type="predicted"/>
<name>A0A174CEE0_9FIRM</name>
<accession>A0A174CEE0</accession>
<dbReference type="EMBL" id="CYYU01000028">
    <property type="protein sequence ID" value="CUO10085.1"/>
    <property type="molecule type" value="Genomic_DNA"/>
</dbReference>
<sequence>MGTGYMLHCPQCNYQTLFFLGIGFAYPLVYAETQEKGNRGELGEDIKEFFSEHPDGVIDPVPAIFQCEKCNQYDTAPSLRMYIPDETKLPRKKIDGSWSIAMPFHGEDYVAPGGFEDNFIFYKEHMHSCERCGGKMKFIANENDIEKLKCPNCKDQFLDVEEYMNWD</sequence>
<reference evidence="1 2" key="1">
    <citation type="submission" date="2015-09" db="EMBL/GenBank/DDBJ databases">
        <authorList>
            <consortium name="Pathogen Informatics"/>
        </authorList>
    </citation>
    <scope>NUCLEOTIDE SEQUENCE [LARGE SCALE GENOMIC DNA]</scope>
    <source>
        <strain evidence="1 2">2789STDY5608828</strain>
    </source>
</reference>
<protein>
    <submittedName>
        <fullName evidence="1">Uncharacterized protein</fullName>
    </submittedName>
</protein>
<gene>
    <name evidence="1" type="ORF">ERS852385_02130</name>
</gene>
<dbReference type="STRING" id="187979.ERS852385_02130"/>
<keyword evidence="2" id="KW-1185">Reference proteome</keyword>
<dbReference type="RefSeq" id="WP_055162927.1">
    <property type="nucleotide sequence ID" value="NZ_CABIWZ010000028.1"/>
</dbReference>
<dbReference type="OrthoDB" id="2004682at2"/>